<feature type="domain" description="Response regulatory" evidence="3">
    <location>
        <begin position="17"/>
        <end position="133"/>
    </location>
</feature>
<dbReference type="InterPro" id="IPR001789">
    <property type="entry name" value="Sig_transdc_resp-reg_receiver"/>
</dbReference>
<keyword evidence="1 2" id="KW-0597">Phosphoprotein</keyword>
<dbReference type="InterPro" id="IPR050595">
    <property type="entry name" value="Bact_response_regulator"/>
</dbReference>
<dbReference type="Gene3D" id="3.40.50.2300">
    <property type="match status" value="1"/>
</dbReference>
<dbReference type="InterPro" id="IPR011006">
    <property type="entry name" value="CheY-like_superfamily"/>
</dbReference>
<protein>
    <submittedName>
        <fullName evidence="4">Response regulator</fullName>
    </submittedName>
</protein>
<organism evidence="4 5">
    <name type="scientific">Phormidium pseudopriestleyi FRX01</name>
    <dbReference type="NCBI Taxonomy" id="1759528"/>
    <lineage>
        <taxon>Bacteria</taxon>
        <taxon>Bacillati</taxon>
        <taxon>Cyanobacteriota</taxon>
        <taxon>Cyanophyceae</taxon>
        <taxon>Oscillatoriophycideae</taxon>
        <taxon>Oscillatoriales</taxon>
        <taxon>Oscillatoriaceae</taxon>
        <taxon>Phormidium</taxon>
    </lineage>
</organism>
<evidence type="ECO:0000256" key="1">
    <source>
        <dbReference type="ARBA" id="ARBA00022553"/>
    </source>
</evidence>
<sequence length="139" mass="15514">MVNQSLTPHPDLANPITILIVDDVLDNIRLLSRILVKRGYQTRKALNGSMALTAIKASKPHLILLDVQMPEMSGFELCQLIKSHPDTADIPIIFVSANDDSSEKRKAIQFGGVDYIPKPFNIEKLVEVIKKQIELTLIN</sequence>
<dbReference type="SUPFAM" id="SSF52172">
    <property type="entry name" value="CheY-like"/>
    <property type="match status" value="1"/>
</dbReference>
<dbReference type="PANTHER" id="PTHR44591">
    <property type="entry name" value="STRESS RESPONSE REGULATOR PROTEIN 1"/>
    <property type="match status" value="1"/>
</dbReference>
<keyword evidence="5" id="KW-1185">Reference proteome</keyword>
<evidence type="ECO:0000256" key="2">
    <source>
        <dbReference type="PROSITE-ProRule" id="PRU00169"/>
    </source>
</evidence>
<evidence type="ECO:0000259" key="3">
    <source>
        <dbReference type="PROSITE" id="PS50110"/>
    </source>
</evidence>
<dbReference type="PANTHER" id="PTHR44591:SF3">
    <property type="entry name" value="RESPONSE REGULATORY DOMAIN-CONTAINING PROTEIN"/>
    <property type="match status" value="1"/>
</dbReference>
<dbReference type="EMBL" id="JAFLQW010000215">
    <property type="protein sequence ID" value="MBO0348989.1"/>
    <property type="molecule type" value="Genomic_DNA"/>
</dbReference>
<evidence type="ECO:0000313" key="5">
    <source>
        <dbReference type="Proteomes" id="UP000664844"/>
    </source>
</evidence>
<dbReference type="Pfam" id="PF00072">
    <property type="entry name" value="Response_reg"/>
    <property type="match status" value="1"/>
</dbReference>
<comment type="caution">
    <text evidence="4">The sequence shown here is derived from an EMBL/GenBank/DDBJ whole genome shotgun (WGS) entry which is preliminary data.</text>
</comment>
<gene>
    <name evidence="4" type="ORF">J0895_07715</name>
</gene>
<accession>A0ABS3FPE6</accession>
<feature type="modified residue" description="4-aspartylphosphate" evidence="2">
    <location>
        <position position="66"/>
    </location>
</feature>
<dbReference type="SMART" id="SM00448">
    <property type="entry name" value="REC"/>
    <property type="match status" value="1"/>
</dbReference>
<name>A0ABS3FPE6_9CYAN</name>
<dbReference type="Proteomes" id="UP000664844">
    <property type="component" value="Unassembled WGS sequence"/>
</dbReference>
<dbReference type="PROSITE" id="PS50110">
    <property type="entry name" value="RESPONSE_REGULATORY"/>
    <property type="match status" value="1"/>
</dbReference>
<proteinExistence type="predicted"/>
<dbReference type="RefSeq" id="WP_207087525.1">
    <property type="nucleotide sequence ID" value="NZ_JAFLQW010000215.1"/>
</dbReference>
<reference evidence="4 5" key="1">
    <citation type="submission" date="2021-03" db="EMBL/GenBank/DDBJ databases">
        <title>Metabolic Capacity of the Antarctic Cyanobacterium Phormidium pseudopriestleyi that Sustains Oxygenic Photosynthesis in the Presence of Hydrogen Sulfide.</title>
        <authorList>
            <person name="Lumian J.E."/>
            <person name="Jungblut A.D."/>
            <person name="Dillon M.L."/>
            <person name="Hawes I."/>
            <person name="Doran P.T."/>
            <person name="Mackey T.J."/>
            <person name="Dick G.J."/>
            <person name="Grettenberger C.L."/>
            <person name="Sumner D.Y."/>
        </authorList>
    </citation>
    <scope>NUCLEOTIDE SEQUENCE [LARGE SCALE GENOMIC DNA]</scope>
    <source>
        <strain evidence="4 5">FRX01</strain>
    </source>
</reference>
<evidence type="ECO:0000313" key="4">
    <source>
        <dbReference type="EMBL" id="MBO0348989.1"/>
    </source>
</evidence>